<dbReference type="EMBL" id="NIHW01000009">
    <property type="protein sequence ID" value="PLT88093.1"/>
    <property type="molecule type" value="Genomic_DNA"/>
</dbReference>
<accession>A0A2N5NME2</accession>
<protein>
    <submittedName>
        <fullName evidence="1">C-GCAxxG-C-C family protein</fullName>
    </submittedName>
</protein>
<dbReference type="RefSeq" id="WP_101878905.1">
    <property type="nucleotide sequence ID" value="NZ_CACRUK010000018.1"/>
</dbReference>
<reference evidence="4 5" key="1">
    <citation type="journal article" date="2017" name="Genome Med.">
        <title>A novel Ruminococcus gnavus clade enriched in inflammatory bowel disease patients.</title>
        <authorList>
            <person name="Hall A.B."/>
            <person name="Yassour M."/>
            <person name="Sauk J."/>
            <person name="Garner A."/>
            <person name="Jiang X."/>
            <person name="Arthur T."/>
            <person name="Lagoudas G.K."/>
            <person name="Vatanen T."/>
            <person name="Fornelos N."/>
            <person name="Wilson R."/>
            <person name="Bertha M."/>
            <person name="Cohen M."/>
            <person name="Garber J."/>
            <person name="Khalili H."/>
            <person name="Gevers D."/>
            <person name="Ananthakrishnan A.N."/>
            <person name="Kugathasan S."/>
            <person name="Lander E.S."/>
            <person name="Blainey P."/>
            <person name="Vlamakis H."/>
            <person name="Xavier R.J."/>
            <person name="Huttenhower C."/>
        </authorList>
    </citation>
    <scope>NUCLEOTIDE SEQUENCE [LARGE SCALE GENOMIC DNA]</scope>
    <source>
        <strain evidence="2 5">RJX1118</strain>
        <strain evidence="3 4">RJX1128</strain>
    </source>
</reference>
<evidence type="ECO:0000313" key="4">
    <source>
        <dbReference type="Proteomes" id="UP000234840"/>
    </source>
</evidence>
<dbReference type="EMBL" id="NIHM01000001">
    <property type="protein sequence ID" value="PLT58058.1"/>
    <property type="molecule type" value="Genomic_DNA"/>
</dbReference>
<gene>
    <name evidence="2" type="ORF">CDL18_00230</name>
    <name evidence="3" type="ORF">CDL20_05120</name>
    <name evidence="1" type="ORF">O8D18_01230</name>
</gene>
<dbReference type="AlphaFoldDB" id="A0A2N5NME2"/>
<comment type="caution">
    <text evidence="2">The sequence shown here is derived from an EMBL/GenBank/DDBJ whole genome shotgun (WGS) entry which is preliminary data.</text>
</comment>
<sequence>MTKKELALEYHKKGYNCAQAVACAFCEELGVSETEMYKIAEGFGLGMGMMDTCGALTGLFMLIGLKNSGGTEQAGKTKASTYKKTKEYAAKFQEINGSVYCKELKGVATGKILAPCDKCILDAVELAEQFLEEN</sequence>
<organism evidence="2 5">
    <name type="scientific">Mediterraneibacter gnavus</name>
    <name type="common">Ruminococcus gnavus</name>
    <dbReference type="NCBI Taxonomy" id="33038"/>
    <lineage>
        <taxon>Bacteria</taxon>
        <taxon>Bacillati</taxon>
        <taxon>Bacillota</taxon>
        <taxon>Clostridia</taxon>
        <taxon>Lachnospirales</taxon>
        <taxon>Lachnospiraceae</taxon>
        <taxon>Mediterraneibacter</taxon>
    </lineage>
</organism>
<dbReference type="Proteomes" id="UP000234849">
    <property type="component" value="Unassembled WGS sequence"/>
</dbReference>
<dbReference type="EMBL" id="JAPZED010000001">
    <property type="protein sequence ID" value="MCZ7692678.1"/>
    <property type="molecule type" value="Genomic_DNA"/>
</dbReference>
<evidence type="ECO:0000313" key="1">
    <source>
        <dbReference type="EMBL" id="MCZ7692678.1"/>
    </source>
</evidence>
<evidence type="ECO:0000313" key="5">
    <source>
        <dbReference type="Proteomes" id="UP000234849"/>
    </source>
</evidence>
<dbReference type="NCBIfam" id="TIGR01909">
    <property type="entry name" value="C_GCAxxG_C_C"/>
    <property type="match status" value="1"/>
</dbReference>
<name>A0A2N5NME2_MEDGN</name>
<evidence type="ECO:0000313" key="2">
    <source>
        <dbReference type="EMBL" id="PLT58058.1"/>
    </source>
</evidence>
<evidence type="ECO:0000313" key="3">
    <source>
        <dbReference type="EMBL" id="PLT88093.1"/>
    </source>
</evidence>
<dbReference type="Proteomes" id="UP000234840">
    <property type="component" value="Unassembled WGS sequence"/>
</dbReference>
<dbReference type="Proteomes" id="UP001148455">
    <property type="component" value="Unassembled WGS sequence"/>
</dbReference>
<reference evidence="1" key="2">
    <citation type="submission" date="2022-12" db="EMBL/GenBank/DDBJ databases">
        <title>Genome of R. gnavus strain RSHDN_123.</title>
        <authorList>
            <person name="Abdugheni R."/>
        </authorList>
    </citation>
    <scope>NUCLEOTIDE SEQUENCE</scope>
    <source>
        <strain evidence="1">RSHDN_123</strain>
    </source>
</reference>
<dbReference type="Pfam" id="PF09719">
    <property type="entry name" value="C_GCAxxG_C_C"/>
    <property type="match status" value="1"/>
</dbReference>
<proteinExistence type="predicted"/>
<dbReference type="InterPro" id="IPR010181">
    <property type="entry name" value="CGCAxxGCC_motif"/>
</dbReference>